<dbReference type="InterPro" id="IPR036922">
    <property type="entry name" value="Rieske_2Fe-2S_sf"/>
</dbReference>
<dbReference type="GO" id="GO:0005743">
    <property type="term" value="C:mitochondrial inner membrane"/>
    <property type="evidence" value="ECO:0007669"/>
    <property type="project" value="UniProtKB-SubCell"/>
</dbReference>
<evidence type="ECO:0000256" key="8">
    <source>
        <dbReference type="ARBA" id="ARBA00023014"/>
    </source>
</evidence>
<evidence type="ECO:0000256" key="6">
    <source>
        <dbReference type="ARBA" id="ARBA00022989"/>
    </source>
</evidence>
<dbReference type="EC" id="7.1.1.8" evidence="11"/>
<dbReference type="Gene3D" id="2.102.10.10">
    <property type="entry name" value="Rieske [2Fe-2S] iron-sulphur domain"/>
    <property type="match status" value="1"/>
</dbReference>
<dbReference type="InterPro" id="IPR014349">
    <property type="entry name" value="Rieske_Fe-S_prot"/>
</dbReference>
<evidence type="ECO:0000256" key="1">
    <source>
        <dbReference type="ARBA" id="ARBA00004167"/>
    </source>
</evidence>
<keyword evidence="10" id="KW-1015">Disulfide bond</keyword>
<dbReference type="GO" id="GO:0008121">
    <property type="term" value="F:quinol-cytochrome-c reductase activity"/>
    <property type="evidence" value="ECO:0007669"/>
    <property type="project" value="UniProtKB-EC"/>
</dbReference>
<dbReference type="Gene3D" id="1.20.5.270">
    <property type="entry name" value="Ubiquinol cytochrome reductase, transmembrane domain"/>
    <property type="match status" value="1"/>
</dbReference>
<name>A0AAF5D0L4_STRER</name>
<dbReference type="GO" id="GO:0046872">
    <property type="term" value="F:metal ion binding"/>
    <property type="evidence" value="ECO:0007669"/>
    <property type="project" value="UniProtKB-KW"/>
</dbReference>
<keyword evidence="11" id="KW-0813">Transport</keyword>
<feature type="domain" description="Rieske" evidence="13">
    <location>
        <begin position="206"/>
        <end position="274"/>
    </location>
</feature>
<accession>A0AAF5D0L4</accession>
<keyword evidence="11" id="KW-0249">Electron transport</keyword>
<dbReference type="Pfam" id="PF02921">
    <property type="entry name" value="UCR_TM"/>
    <property type="match status" value="1"/>
</dbReference>
<evidence type="ECO:0000256" key="11">
    <source>
        <dbReference type="RuleBase" id="RU004494"/>
    </source>
</evidence>
<dbReference type="PRINTS" id="PR00162">
    <property type="entry name" value="RIESKE"/>
</dbReference>
<dbReference type="SUPFAM" id="SSF81502">
    <property type="entry name" value="ISP transmembrane anchor"/>
    <property type="match status" value="1"/>
</dbReference>
<keyword evidence="9" id="KW-0472">Membrane</keyword>
<dbReference type="NCBIfam" id="TIGR01416">
    <property type="entry name" value="Rieske_proteo"/>
    <property type="match status" value="1"/>
</dbReference>
<proteinExistence type="inferred from homology"/>
<keyword evidence="3" id="KW-0812">Transmembrane</keyword>
<dbReference type="PROSITE" id="PS51296">
    <property type="entry name" value="RIESKE"/>
    <property type="match status" value="1"/>
</dbReference>
<evidence type="ECO:0000256" key="9">
    <source>
        <dbReference type="ARBA" id="ARBA00023136"/>
    </source>
</evidence>
<evidence type="ECO:0000256" key="7">
    <source>
        <dbReference type="ARBA" id="ARBA00023004"/>
    </source>
</evidence>
<dbReference type="PANTHER" id="PTHR10134">
    <property type="entry name" value="CYTOCHROME B-C1 COMPLEX SUBUNIT RIESKE, MITOCHONDRIAL"/>
    <property type="match status" value="1"/>
</dbReference>
<dbReference type="WBParaSite" id="TCONS_00004646.p1">
    <property type="protein sequence ID" value="TCONS_00004646.p1"/>
    <property type="gene ID" value="XLOC_002427"/>
</dbReference>
<comment type="miscellaneous">
    <text evidence="11">The Rieske protein is a high potential 2Fe-2S protein.</text>
</comment>
<keyword evidence="8" id="KW-0411">Iron-sulfur</keyword>
<evidence type="ECO:0000256" key="12">
    <source>
        <dbReference type="RuleBase" id="RU004495"/>
    </source>
</evidence>
<keyword evidence="5" id="KW-0479">Metal-binding</keyword>
<comment type="catalytic activity">
    <reaction evidence="11">
        <text>a quinol + 2 Fe(III)-[cytochrome c](out) = a quinone + 2 Fe(II)-[cytochrome c](out) + 2 H(+)(out)</text>
        <dbReference type="Rhea" id="RHEA:11484"/>
        <dbReference type="Rhea" id="RHEA-COMP:10350"/>
        <dbReference type="Rhea" id="RHEA-COMP:14399"/>
        <dbReference type="ChEBI" id="CHEBI:15378"/>
        <dbReference type="ChEBI" id="CHEBI:24646"/>
        <dbReference type="ChEBI" id="CHEBI:29033"/>
        <dbReference type="ChEBI" id="CHEBI:29034"/>
        <dbReference type="ChEBI" id="CHEBI:132124"/>
        <dbReference type="EC" id="7.1.1.8"/>
    </reaction>
</comment>
<evidence type="ECO:0000256" key="5">
    <source>
        <dbReference type="ARBA" id="ARBA00022723"/>
    </source>
</evidence>
<dbReference type="InterPro" id="IPR004192">
    <property type="entry name" value="Rieske_TM"/>
</dbReference>
<keyword evidence="4" id="KW-0001">2Fe-2S</keyword>
<organism evidence="14 15">
    <name type="scientific">Strongyloides stercoralis</name>
    <name type="common">Threadworm</name>
    <dbReference type="NCBI Taxonomy" id="6248"/>
    <lineage>
        <taxon>Eukaryota</taxon>
        <taxon>Metazoa</taxon>
        <taxon>Ecdysozoa</taxon>
        <taxon>Nematoda</taxon>
        <taxon>Chromadorea</taxon>
        <taxon>Rhabditida</taxon>
        <taxon>Tylenchina</taxon>
        <taxon>Panagrolaimomorpha</taxon>
        <taxon>Strongyloidoidea</taxon>
        <taxon>Strongyloididae</taxon>
        <taxon>Strongyloides</taxon>
    </lineage>
</organism>
<keyword evidence="12" id="KW-0679">Respiratory chain</keyword>
<evidence type="ECO:0000256" key="4">
    <source>
        <dbReference type="ARBA" id="ARBA00022714"/>
    </source>
</evidence>
<keyword evidence="6" id="KW-1133">Transmembrane helix</keyword>
<keyword evidence="14" id="KW-1185">Reference proteome</keyword>
<evidence type="ECO:0000256" key="3">
    <source>
        <dbReference type="ARBA" id="ARBA00022692"/>
    </source>
</evidence>
<reference evidence="15" key="1">
    <citation type="submission" date="2024-02" db="UniProtKB">
        <authorList>
            <consortium name="WormBaseParasite"/>
        </authorList>
    </citation>
    <scope>IDENTIFICATION</scope>
</reference>
<evidence type="ECO:0000256" key="2">
    <source>
        <dbReference type="ARBA" id="ARBA00010651"/>
    </source>
</evidence>
<dbReference type="FunFam" id="2.102.10.10:FF:000001">
    <property type="entry name" value="Cytochrome b-c1 complex subunit Rieske, mitochondrial"/>
    <property type="match status" value="1"/>
</dbReference>
<dbReference type="Proteomes" id="UP000035681">
    <property type="component" value="Unplaced"/>
</dbReference>
<dbReference type="InterPro" id="IPR006317">
    <property type="entry name" value="Ubiquinol_cyt_c_Rdtase_Fe-S-su"/>
</dbReference>
<dbReference type="InterPro" id="IPR005805">
    <property type="entry name" value="Rieske_Fe-S_prot_C"/>
</dbReference>
<evidence type="ECO:0000256" key="10">
    <source>
        <dbReference type="ARBA" id="ARBA00023157"/>
    </source>
</evidence>
<dbReference type="GO" id="GO:0051537">
    <property type="term" value="F:2 iron, 2 sulfur cluster binding"/>
    <property type="evidence" value="ECO:0007669"/>
    <property type="project" value="UniProtKB-KW"/>
</dbReference>
<protein>
    <recommendedName>
        <fullName evidence="11">Cytochrome b-c1 complex subunit Rieske, mitochondrial</fullName>
        <ecNumber evidence="11">7.1.1.8</ecNumber>
    </recommendedName>
</protein>
<keyword evidence="7" id="KW-0408">Iron</keyword>
<comment type="cofactor">
    <cofactor evidence="11">
        <name>[2Fe-2S] cluster</name>
        <dbReference type="ChEBI" id="CHEBI:190135"/>
    </cofactor>
    <text evidence="11">Binds 1 [2Fe-2S] cluster per subunit.</text>
</comment>
<dbReference type="SUPFAM" id="SSF50022">
    <property type="entry name" value="ISP domain"/>
    <property type="match status" value="1"/>
</dbReference>
<sequence>MATLLRTTAKSTKLIAGAPLTNNSKVVAITGQTTPSIADSTINLNTIDSLQTRATFMSNNGSFLGASFNKGINVTSRRFAHTDVKFPNFDGYRQDSTLDPTKPARETEDARRTVPHAVFYGVGGVISLMAGKEVVQKVVAYKGMAADQRALASIEIKLDEIPEGSTKTFEWRGKPVFVKHRTAKEIKNEKAVTVGDLRHPEHDDERVQKDEWSIVIGVCTHLGCVPIANSGDFGGYYCPCHGSHYDGSGRIRKGPAPLNLPVPPYVFKNNVVVVGSD</sequence>
<dbReference type="AlphaFoldDB" id="A0AAF5D0L4"/>
<keyword evidence="12" id="KW-0496">Mitochondrion</keyword>
<dbReference type="CDD" id="cd03470">
    <property type="entry name" value="Rieske_cytochrome_bc1"/>
    <property type="match status" value="1"/>
</dbReference>
<evidence type="ECO:0000313" key="14">
    <source>
        <dbReference type="Proteomes" id="UP000035681"/>
    </source>
</evidence>
<comment type="subcellular location">
    <subcellularLocation>
        <location evidence="1">Membrane</location>
        <topology evidence="1">Single-pass membrane protein</topology>
    </subcellularLocation>
    <subcellularLocation>
        <location evidence="12">Mitochondrion inner membrane</location>
    </subcellularLocation>
</comment>
<dbReference type="InterPro" id="IPR017941">
    <property type="entry name" value="Rieske_2Fe-2S"/>
</dbReference>
<evidence type="ECO:0000259" key="13">
    <source>
        <dbReference type="PROSITE" id="PS51296"/>
    </source>
</evidence>
<dbReference type="InterPro" id="IPR037008">
    <property type="entry name" value="bc1_Rieske_TM_sf"/>
</dbReference>
<comment type="similarity">
    <text evidence="2">Belongs to the Rieske iron-sulfur protein family.</text>
</comment>
<evidence type="ECO:0000313" key="15">
    <source>
        <dbReference type="WBParaSite" id="TCONS_00004646.p1"/>
    </source>
</evidence>
<dbReference type="Pfam" id="PF00355">
    <property type="entry name" value="Rieske"/>
    <property type="match status" value="1"/>
</dbReference>